<dbReference type="NCBIfam" id="TIGR01730">
    <property type="entry name" value="RND_mfp"/>
    <property type="match status" value="1"/>
</dbReference>
<feature type="domain" description="Multidrug resistance protein MdtA-like barrel-sandwich hybrid" evidence="7">
    <location>
        <begin position="117"/>
        <end position="271"/>
    </location>
</feature>
<dbReference type="Gene3D" id="2.40.50.100">
    <property type="match status" value="2"/>
</dbReference>
<keyword evidence="4" id="KW-0175">Coiled coil</keyword>
<dbReference type="InterPro" id="IPR058624">
    <property type="entry name" value="MdtA-like_HH"/>
</dbReference>
<dbReference type="GO" id="GO:1990281">
    <property type="term" value="C:efflux pump complex"/>
    <property type="evidence" value="ECO:0007669"/>
    <property type="project" value="TreeGrafter"/>
</dbReference>
<accession>A0A1M6A0N0</accession>
<keyword evidence="3" id="KW-0813">Transport</keyword>
<evidence type="ECO:0000259" key="8">
    <source>
        <dbReference type="Pfam" id="PF25967"/>
    </source>
</evidence>
<gene>
    <name evidence="10" type="primary">macA_2</name>
    <name evidence="10" type="ORF">VA7868_03432</name>
</gene>
<dbReference type="SUPFAM" id="SSF111369">
    <property type="entry name" value="HlyD-like secretion proteins"/>
    <property type="match status" value="1"/>
</dbReference>
<feature type="domain" description="Multidrug resistance protein MdtA-like alpha-helical hairpin" evidence="6">
    <location>
        <begin position="164"/>
        <end position="240"/>
    </location>
</feature>
<proteinExistence type="inferred from homology"/>
<dbReference type="Pfam" id="PF25876">
    <property type="entry name" value="HH_MFP_RND"/>
    <property type="match status" value="1"/>
</dbReference>
<dbReference type="Gene3D" id="2.40.30.170">
    <property type="match status" value="1"/>
</dbReference>
<evidence type="ECO:0000313" key="11">
    <source>
        <dbReference type="Proteomes" id="UP000184608"/>
    </source>
</evidence>
<feature type="transmembrane region" description="Helical" evidence="5">
    <location>
        <begin position="65"/>
        <end position="84"/>
    </location>
</feature>
<dbReference type="InterPro" id="IPR058625">
    <property type="entry name" value="MdtA-like_BSH"/>
</dbReference>
<evidence type="ECO:0000256" key="3">
    <source>
        <dbReference type="ARBA" id="ARBA00022448"/>
    </source>
</evidence>
<dbReference type="STRING" id="1216006.VA7868_03432"/>
<dbReference type="InterPro" id="IPR006143">
    <property type="entry name" value="RND_pump_MFP"/>
</dbReference>
<name>A0A1M6A0N0_9VIBR</name>
<evidence type="ECO:0000259" key="6">
    <source>
        <dbReference type="Pfam" id="PF25876"/>
    </source>
</evidence>
<dbReference type="EMBL" id="FQXZ01000039">
    <property type="protein sequence ID" value="SHI30084.1"/>
    <property type="molecule type" value="Genomic_DNA"/>
</dbReference>
<keyword evidence="5" id="KW-0472">Membrane</keyword>
<feature type="domain" description="YknX-like beta-barrel" evidence="9">
    <location>
        <begin position="279"/>
        <end position="365"/>
    </location>
</feature>
<evidence type="ECO:0000313" key="10">
    <source>
        <dbReference type="EMBL" id="SHI30084.1"/>
    </source>
</evidence>
<evidence type="ECO:0000256" key="1">
    <source>
        <dbReference type="ARBA" id="ARBA00004196"/>
    </source>
</evidence>
<keyword evidence="5" id="KW-1133">Transmembrane helix</keyword>
<comment type="subcellular location">
    <subcellularLocation>
        <location evidence="1">Cell envelope</location>
    </subcellularLocation>
</comment>
<dbReference type="Gene3D" id="2.40.420.20">
    <property type="match status" value="1"/>
</dbReference>
<comment type="similarity">
    <text evidence="2">Belongs to the membrane fusion protein (MFP) (TC 8.A.1) family.</text>
</comment>
<dbReference type="Proteomes" id="UP000184608">
    <property type="component" value="Unassembled WGS sequence"/>
</dbReference>
<dbReference type="InterPro" id="IPR058636">
    <property type="entry name" value="Beta-barrel_YknX"/>
</dbReference>
<feature type="domain" description="Multidrug resistance protein MdtA-like C-terminal permuted SH3" evidence="8">
    <location>
        <begin position="372"/>
        <end position="431"/>
    </location>
</feature>
<evidence type="ECO:0000256" key="4">
    <source>
        <dbReference type="SAM" id="Coils"/>
    </source>
</evidence>
<organism evidence="10 11">
    <name type="scientific">Vibrio aerogenes CECT 7868</name>
    <dbReference type="NCBI Taxonomy" id="1216006"/>
    <lineage>
        <taxon>Bacteria</taxon>
        <taxon>Pseudomonadati</taxon>
        <taxon>Pseudomonadota</taxon>
        <taxon>Gammaproteobacteria</taxon>
        <taxon>Vibrionales</taxon>
        <taxon>Vibrionaceae</taxon>
        <taxon>Vibrio</taxon>
    </lineage>
</organism>
<dbReference type="GO" id="GO:0015562">
    <property type="term" value="F:efflux transmembrane transporter activity"/>
    <property type="evidence" value="ECO:0007669"/>
    <property type="project" value="TreeGrafter"/>
</dbReference>
<keyword evidence="5" id="KW-0812">Transmembrane</keyword>
<evidence type="ECO:0000256" key="5">
    <source>
        <dbReference type="SAM" id="Phobius"/>
    </source>
</evidence>
<dbReference type="Pfam" id="PF25967">
    <property type="entry name" value="RND-MFP_C"/>
    <property type="match status" value="1"/>
</dbReference>
<protein>
    <submittedName>
        <fullName evidence="10">Macrolide export protein MacA</fullName>
    </submittedName>
</protein>
<sequence length="451" mass="49332">MKASCSRCSRQSGSTVIHLNGNLFKQKQYQWIAGAPALKKTATLTVRDSVNPFSMVEYKMLSKRTLFFLLLLLLAAGGVYYQWFRHEPPPEYATEPVKRGHIENIVLANGMLQASKLVSVGAQVSGQIVNLPVTLGESIKKGQLIAQIDSLTQQNSLKKAQASLDSLNAQARAKEAQIQQAKQEFTRQKAMLADHASSKADYETAESNLKVYQAQLDQLHAEIQQAKVSVDSAKVDLGYTQISAPMDGTVVYTAVETGQTVNANQSTPTIIEMAKLDVMTVKAEISEADVIHVKPGQSVYFTILGQPNHRYQATLRAIEPGPTSMDGDDSDMTSNDSEAIYYNGLFDVDNPDGTLRIGMTAQVSVILSQSDNALLVPAQVLQSLPGKKQTRYQVPVLENGQVIYRPVTVGINNKVNAEILSGLKEGDQIILGMPSGDTFTNRRFRRPPMGM</sequence>
<evidence type="ECO:0000259" key="7">
    <source>
        <dbReference type="Pfam" id="PF25917"/>
    </source>
</evidence>
<dbReference type="Pfam" id="PF25990">
    <property type="entry name" value="Beta-barrel_YknX"/>
    <property type="match status" value="1"/>
</dbReference>
<keyword evidence="11" id="KW-1185">Reference proteome</keyword>
<evidence type="ECO:0000259" key="9">
    <source>
        <dbReference type="Pfam" id="PF25990"/>
    </source>
</evidence>
<dbReference type="InterPro" id="IPR058627">
    <property type="entry name" value="MdtA-like_C"/>
</dbReference>
<dbReference type="AlphaFoldDB" id="A0A1M6A0N0"/>
<reference evidence="10 11" key="1">
    <citation type="submission" date="2016-11" db="EMBL/GenBank/DDBJ databases">
        <authorList>
            <person name="Jaros S."/>
            <person name="Januszkiewicz K."/>
            <person name="Wedrychowicz H."/>
        </authorList>
    </citation>
    <scope>NUCLEOTIDE SEQUENCE [LARGE SCALE GENOMIC DNA]</scope>
    <source>
        <strain evidence="10 11">CECT 7868</strain>
    </source>
</reference>
<dbReference type="Pfam" id="PF25917">
    <property type="entry name" value="BSH_RND"/>
    <property type="match status" value="1"/>
</dbReference>
<dbReference type="PANTHER" id="PTHR30469:SF33">
    <property type="entry name" value="SLR1207 PROTEIN"/>
    <property type="match status" value="1"/>
</dbReference>
<dbReference type="PANTHER" id="PTHR30469">
    <property type="entry name" value="MULTIDRUG RESISTANCE PROTEIN MDTA"/>
    <property type="match status" value="1"/>
</dbReference>
<feature type="coiled-coil region" evidence="4">
    <location>
        <begin position="157"/>
        <end position="236"/>
    </location>
</feature>
<evidence type="ECO:0000256" key="2">
    <source>
        <dbReference type="ARBA" id="ARBA00009477"/>
    </source>
</evidence>